<keyword evidence="4 9" id="KW-0732">Signal</keyword>
<dbReference type="AlphaFoldDB" id="A0A3A2ZDB1"/>
<dbReference type="EMBL" id="MVGC01000250">
    <property type="protein sequence ID" value="RJE21128.1"/>
    <property type="molecule type" value="Genomic_DNA"/>
</dbReference>
<evidence type="ECO:0000256" key="6">
    <source>
        <dbReference type="ARBA" id="ARBA00023157"/>
    </source>
</evidence>
<sequence length="329" mass="36577">MLSLLTTLLTLSTISAALPSSPSTQSSTSFQPPLIIWHGLGDDFERDGLQEVAELAKATNPNTYVHLIRLSDTGSGDLQATFFGNVTEQIAQVCSQLASDPILSSAPSVNALGFSQGGQFLRGYVERCNNPPVRNLVTFGSQHNGISEFQVCGVTDWLCHAGDALLNAGKWSKLAQGHLVPAQYYRNPEDMQNYLQYSNFLADINNERDVKNATYKENLMKLNRLAMFMFEDDQIVHPKETAWFAEVNGTSGKVTPLDERPIYKEDWLGLKTLGELGKLEFLVAPGQHMQLSKRFLEWTFRDYFAPVEGTSFDPEDSEPDTVLVKQPGY</sequence>
<evidence type="ECO:0000313" key="11">
    <source>
        <dbReference type="Proteomes" id="UP000266188"/>
    </source>
</evidence>
<dbReference type="STRING" id="2070753.A0A3A2ZDB1"/>
<reference evidence="11" key="1">
    <citation type="submission" date="2017-02" db="EMBL/GenBank/DDBJ databases">
        <authorList>
            <person name="Tafer H."/>
            <person name="Lopandic K."/>
        </authorList>
    </citation>
    <scope>NUCLEOTIDE SEQUENCE [LARGE SCALE GENOMIC DNA]</scope>
    <source>
        <strain evidence="11">CBS 366.77</strain>
    </source>
</reference>
<keyword evidence="6" id="KW-1015">Disulfide bond</keyword>
<dbReference type="InterPro" id="IPR002472">
    <property type="entry name" value="Palm_thioest"/>
</dbReference>
<evidence type="ECO:0000256" key="4">
    <source>
        <dbReference type="ARBA" id="ARBA00022729"/>
    </source>
</evidence>
<dbReference type="FunFam" id="3.40.50.1820:FF:000107">
    <property type="entry name" value="Palmitoyl-protein thioesterase 1"/>
    <property type="match status" value="1"/>
</dbReference>
<keyword evidence="7" id="KW-0325">Glycoprotein</keyword>
<gene>
    <name evidence="10" type="ORF">PHISCL_06533</name>
</gene>
<dbReference type="PRINTS" id="PR00414">
    <property type="entry name" value="PPTHIESTRASE"/>
</dbReference>
<dbReference type="PANTHER" id="PTHR11247:SF8">
    <property type="entry name" value="PALMITOYL-PROTEIN THIOESTERASE 1"/>
    <property type="match status" value="1"/>
</dbReference>
<comment type="similarity">
    <text evidence="1">Belongs to the palmitoyl-protein thioesterase family.</text>
</comment>
<feature type="signal peptide" evidence="9">
    <location>
        <begin position="1"/>
        <end position="17"/>
    </location>
</feature>
<evidence type="ECO:0000256" key="2">
    <source>
        <dbReference type="ARBA" id="ARBA00012423"/>
    </source>
</evidence>
<organism evidence="10 11">
    <name type="scientific">Aspergillus sclerotialis</name>
    <dbReference type="NCBI Taxonomy" id="2070753"/>
    <lineage>
        <taxon>Eukaryota</taxon>
        <taxon>Fungi</taxon>
        <taxon>Dikarya</taxon>
        <taxon>Ascomycota</taxon>
        <taxon>Pezizomycotina</taxon>
        <taxon>Eurotiomycetes</taxon>
        <taxon>Eurotiomycetidae</taxon>
        <taxon>Eurotiales</taxon>
        <taxon>Aspergillaceae</taxon>
        <taxon>Aspergillus</taxon>
        <taxon>Aspergillus subgen. Polypaecilum</taxon>
    </lineage>
</organism>
<evidence type="ECO:0000313" key="10">
    <source>
        <dbReference type="EMBL" id="RJE21128.1"/>
    </source>
</evidence>
<evidence type="ECO:0000256" key="5">
    <source>
        <dbReference type="ARBA" id="ARBA00022801"/>
    </source>
</evidence>
<dbReference type="InterPro" id="IPR029058">
    <property type="entry name" value="AB_hydrolase_fold"/>
</dbReference>
<dbReference type="Gene3D" id="3.40.50.1820">
    <property type="entry name" value="alpha/beta hydrolase"/>
    <property type="match status" value="1"/>
</dbReference>
<accession>A0A3A2ZDB1</accession>
<dbReference type="PANTHER" id="PTHR11247">
    <property type="entry name" value="PALMITOYL-PROTEIN THIOESTERASE/DOLICHYLDIPHOSPHATASE 1"/>
    <property type="match status" value="1"/>
</dbReference>
<dbReference type="Proteomes" id="UP000266188">
    <property type="component" value="Unassembled WGS sequence"/>
</dbReference>
<comment type="caution">
    <text evidence="10">The sequence shown here is derived from an EMBL/GenBank/DDBJ whole genome shotgun (WGS) entry which is preliminary data.</text>
</comment>
<keyword evidence="11" id="KW-1185">Reference proteome</keyword>
<proteinExistence type="inferred from homology"/>
<evidence type="ECO:0000256" key="7">
    <source>
        <dbReference type="ARBA" id="ARBA00023180"/>
    </source>
</evidence>
<evidence type="ECO:0000256" key="3">
    <source>
        <dbReference type="ARBA" id="ARBA00014212"/>
    </source>
</evidence>
<evidence type="ECO:0000256" key="1">
    <source>
        <dbReference type="ARBA" id="ARBA00010758"/>
    </source>
</evidence>
<feature type="chain" id="PRO_5017331991" description="Palmitoyl-protein thioesterase 1" evidence="9">
    <location>
        <begin position="18"/>
        <end position="329"/>
    </location>
</feature>
<keyword evidence="5" id="KW-0378">Hydrolase</keyword>
<dbReference type="GO" id="GO:0008474">
    <property type="term" value="F:palmitoyl-(protein) hydrolase activity"/>
    <property type="evidence" value="ECO:0007669"/>
    <property type="project" value="UniProtKB-EC"/>
</dbReference>
<protein>
    <recommendedName>
        <fullName evidence="3">Palmitoyl-protein thioesterase 1</fullName>
        <ecNumber evidence="2">3.1.2.22</ecNumber>
    </recommendedName>
    <alternativeName>
        <fullName evidence="8">Palmitoyl-protein hydrolase 1</fullName>
    </alternativeName>
</protein>
<name>A0A3A2ZDB1_9EURO</name>
<dbReference type="SUPFAM" id="SSF53474">
    <property type="entry name" value="alpha/beta-Hydrolases"/>
    <property type="match status" value="1"/>
</dbReference>
<dbReference type="Pfam" id="PF02089">
    <property type="entry name" value="Palm_thioest"/>
    <property type="match status" value="1"/>
</dbReference>
<evidence type="ECO:0000256" key="8">
    <source>
        <dbReference type="ARBA" id="ARBA00031934"/>
    </source>
</evidence>
<evidence type="ECO:0000256" key="9">
    <source>
        <dbReference type="SAM" id="SignalP"/>
    </source>
</evidence>
<dbReference type="OrthoDB" id="10263094at2759"/>
<dbReference type="EC" id="3.1.2.22" evidence="2"/>